<dbReference type="Proteomes" id="UP001066276">
    <property type="component" value="Chromosome 9"/>
</dbReference>
<name>A0AAV7N5T4_PLEWA</name>
<dbReference type="PANTHER" id="PTHR48465">
    <property type="entry name" value="PROTEIN SSUH2 HOMOLOG"/>
    <property type="match status" value="1"/>
</dbReference>
<evidence type="ECO:0008006" key="4">
    <source>
        <dbReference type="Google" id="ProtNLM"/>
    </source>
</evidence>
<accession>A0AAV7N5T4</accession>
<proteinExistence type="predicted"/>
<dbReference type="InterPro" id="IPR036410">
    <property type="entry name" value="HSP_DnaJ_Cys-rich_dom_sf"/>
</dbReference>
<comment type="caution">
    <text evidence="2">The sequence shown here is derived from an EMBL/GenBank/DDBJ whole genome shotgun (WGS) entry which is preliminary data.</text>
</comment>
<sequence>MATGSPLRNSMGPNYGSTNPLLGADFSGDPGASGPYPPSISGNAASAPPSYLMDNVTGYEGIATGSGGGKCLPPPPYPGSGPGKAAPPPEVHWSIPSITEDTAKQAFIQFAESKCCYRSTPAKEMVFRDFQPLSTYRYRLETFTESRSSEWNSVPYNGEVIDAYGSGPVPLPWDIPVPVPAMFRDANKLIKVPHTSSLKPCQSCFGTGQILCKKCNGACRIVCWVCSGSGNRINERCSHCHGIGNESCPTCNGRGRTTCTVCKGKRQLLCYIEVKVTWKNNIHEFVADKNSGFPTELFKKVTGQQLFADEQLMVYPLMTFPEPSINQASQNAIQQHHAQFASASRIVRQRHTVELIPLTKVEYSWKDKRHSYFVYGVENQVFTDDYPAKCCCSVM</sequence>
<dbReference type="EMBL" id="JANPWB010000013">
    <property type="protein sequence ID" value="KAJ1110619.1"/>
    <property type="molecule type" value="Genomic_DNA"/>
</dbReference>
<keyword evidence="3" id="KW-1185">Reference proteome</keyword>
<protein>
    <recommendedName>
        <fullName evidence="4">Protein SSUH2 homolog</fullName>
    </recommendedName>
</protein>
<feature type="compositionally biased region" description="Polar residues" evidence="1">
    <location>
        <begin position="1"/>
        <end position="20"/>
    </location>
</feature>
<feature type="region of interest" description="Disordered" evidence="1">
    <location>
        <begin position="1"/>
        <end position="41"/>
    </location>
</feature>
<evidence type="ECO:0000313" key="3">
    <source>
        <dbReference type="Proteomes" id="UP001066276"/>
    </source>
</evidence>
<dbReference type="SUPFAM" id="SSF57938">
    <property type="entry name" value="DnaJ/Hsp40 cysteine-rich domain"/>
    <property type="match status" value="1"/>
</dbReference>
<dbReference type="PANTHER" id="PTHR48465:SF1">
    <property type="entry name" value="PROTEIN SSUH2 HOMOLOG"/>
    <property type="match status" value="1"/>
</dbReference>
<reference evidence="2" key="1">
    <citation type="journal article" date="2022" name="bioRxiv">
        <title>Sequencing and chromosome-scale assembly of the giantPleurodeles waltlgenome.</title>
        <authorList>
            <person name="Brown T."/>
            <person name="Elewa A."/>
            <person name="Iarovenko S."/>
            <person name="Subramanian E."/>
            <person name="Araus A.J."/>
            <person name="Petzold A."/>
            <person name="Susuki M."/>
            <person name="Suzuki K.-i.T."/>
            <person name="Hayashi T."/>
            <person name="Toyoda A."/>
            <person name="Oliveira C."/>
            <person name="Osipova E."/>
            <person name="Leigh N.D."/>
            <person name="Simon A."/>
            <person name="Yun M.H."/>
        </authorList>
    </citation>
    <scope>NUCLEOTIDE SEQUENCE</scope>
    <source>
        <strain evidence="2">20211129_DDA</strain>
        <tissue evidence="2">Liver</tissue>
    </source>
</reference>
<evidence type="ECO:0000256" key="1">
    <source>
        <dbReference type="SAM" id="MobiDB-lite"/>
    </source>
</evidence>
<dbReference type="AlphaFoldDB" id="A0AAV7N5T4"/>
<gene>
    <name evidence="2" type="ORF">NDU88_007968</name>
</gene>
<dbReference type="InterPro" id="IPR052789">
    <property type="entry name" value="SSUH2_homolog"/>
</dbReference>
<organism evidence="2 3">
    <name type="scientific">Pleurodeles waltl</name>
    <name type="common">Iberian ribbed newt</name>
    <dbReference type="NCBI Taxonomy" id="8319"/>
    <lineage>
        <taxon>Eukaryota</taxon>
        <taxon>Metazoa</taxon>
        <taxon>Chordata</taxon>
        <taxon>Craniata</taxon>
        <taxon>Vertebrata</taxon>
        <taxon>Euteleostomi</taxon>
        <taxon>Amphibia</taxon>
        <taxon>Batrachia</taxon>
        <taxon>Caudata</taxon>
        <taxon>Salamandroidea</taxon>
        <taxon>Salamandridae</taxon>
        <taxon>Pleurodelinae</taxon>
        <taxon>Pleurodeles</taxon>
    </lineage>
</organism>
<evidence type="ECO:0000313" key="2">
    <source>
        <dbReference type="EMBL" id="KAJ1110619.1"/>
    </source>
</evidence>